<reference evidence="3" key="1">
    <citation type="submission" date="2016-08" db="EMBL/GenBank/DDBJ databases">
        <authorList>
            <person name="Varghese N."/>
            <person name="Submissions Spin"/>
        </authorList>
    </citation>
    <scope>NUCLEOTIDE SEQUENCE [LARGE SCALE GENOMIC DNA]</scope>
    <source>
        <strain evidence="3">ERR11</strain>
    </source>
</reference>
<dbReference type="EMBL" id="FMAI01000006">
    <property type="protein sequence ID" value="SCB35119.1"/>
    <property type="molecule type" value="Genomic_DNA"/>
</dbReference>
<evidence type="ECO:0000313" key="3">
    <source>
        <dbReference type="Proteomes" id="UP000199184"/>
    </source>
</evidence>
<name>A0A1C3W521_9BRAD</name>
<dbReference type="InterPro" id="IPR018958">
    <property type="entry name" value="Knr4/Smi1-like_dom"/>
</dbReference>
<dbReference type="AlphaFoldDB" id="A0A1C3W521"/>
<dbReference type="Pfam" id="PF09346">
    <property type="entry name" value="SMI1_KNR4"/>
    <property type="match status" value="1"/>
</dbReference>
<proteinExistence type="predicted"/>
<dbReference type="Proteomes" id="UP000199184">
    <property type="component" value="Unassembled WGS sequence"/>
</dbReference>
<dbReference type="SMART" id="SM00860">
    <property type="entry name" value="SMI1_KNR4"/>
    <property type="match status" value="1"/>
</dbReference>
<dbReference type="Gene3D" id="3.40.1580.10">
    <property type="entry name" value="SMI1/KNR4-like"/>
    <property type="match status" value="1"/>
</dbReference>
<dbReference type="SUPFAM" id="SSF160631">
    <property type="entry name" value="SMI1/KNR4-like"/>
    <property type="match status" value="1"/>
</dbReference>
<organism evidence="2 3">
    <name type="scientific">Bradyrhizobium shewense</name>
    <dbReference type="NCBI Taxonomy" id="1761772"/>
    <lineage>
        <taxon>Bacteria</taxon>
        <taxon>Pseudomonadati</taxon>
        <taxon>Pseudomonadota</taxon>
        <taxon>Alphaproteobacteria</taxon>
        <taxon>Hyphomicrobiales</taxon>
        <taxon>Nitrobacteraceae</taxon>
        <taxon>Bradyrhizobium</taxon>
    </lineage>
</organism>
<accession>A0A1C3W521</accession>
<dbReference type="RefSeq" id="WP_091956897.1">
    <property type="nucleotide sequence ID" value="NZ_FMAI01000006.1"/>
</dbReference>
<feature type="domain" description="Knr4/Smi1-like" evidence="1">
    <location>
        <begin position="13"/>
        <end position="152"/>
    </location>
</feature>
<dbReference type="InterPro" id="IPR037883">
    <property type="entry name" value="Knr4/Smi1-like_sf"/>
</dbReference>
<sequence>MNYLDLMDNRRPPASSDAIRALEQHIGAPLPAPYTALLAQSDGGGFEPCGVELPWRNDRTVLDLLFTTHPTDSYGVIDNYDMYRSMNRIPRLSCPFAPDPGGDLFLLSLEQDSYGRVFYWEHEREPADGGEMFAEFPNTNVLAADLESFILGLGEA</sequence>
<gene>
    <name evidence="2" type="ORF">GA0061098_1006310</name>
</gene>
<protein>
    <submittedName>
        <fullName evidence="2">SMI1 / KNR4 family (SUKH-1)</fullName>
    </submittedName>
</protein>
<evidence type="ECO:0000259" key="1">
    <source>
        <dbReference type="SMART" id="SM00860"/>
    </source>
</evidence>
<evidence type="ECO:0000313" key="2">
    <source>
        <dbReference type="EMBL" id="SCB35119.1"/>
    </source>
</evidence>
<keyword evidence="3" id="KW-1185">Reference proteome</keyword>